<proteinExistence type="predicted"/>
<dbReference type="Proteomes" id="UP000663848">
    <property type="component" value="Unassembled WGS sequence"/>
</dbReference>
<evidence type="ECO:0000313" key="2">
    <source>
        <dbReference type="EMBL" id="CAF5076413.1"/>
    </source>
</evidence>
<reference evidence="1" key="1">
    <citation type="submission" date="2021-02" db="EMBL/GenBank/DDBJ databases">
        <authorList>
            <person name="Nowell W R."/>
        </authorList>
    </citation>
    <scope>NUCLEOTIDE SEQUENCE</scope>
</reference>
<feature type="non-terminal residue" evidence="1">
    <location>
        <position position="80"/>
    </location>
</feature>
<dbReference type="EMBL" id="CAJOBR010062891">
    <property type="protein sequence ID" value="CAF5076374.1"/>
    <property type="molecule type" value="Genomic_DNA"/>
</dbReference>
<evidence type="ECO:0000313" key="3">
    <source>
        <dbReference type="Proteomes" id="UP000663848"/>
    </source>
</evidence>
<evidence type="ECO:0000313" key="1">
    <source>
        <dbReference type="EMBL" id="CAF5076374.1"/>
    </source>
</evidence>
<comment type="caution">
    <text evidence="1">The sequence shown here is derived from an EMBL/GenBank/DDBJ whole genome shotgun (WGS) entry which is preliminary data.</text>
</comment>
<name>A0A822DLG4_9BILA</name>
<dbReference type="EMBL" id="CAJOBR010062905">
    <property type="protein sequence ID" value="CAF5076413.1"/>
    <property type="molecule type" value="Genomic_DNA"/>
</dbReference>
<dbReference type="AlphaFoldDB" id="A0A822DLG4"/>
<feature type="non-terminal residue" evidence="1">
    <location>
        <position position="1"/>
    </location>
</feature>
<organism evidence="1 3">
    <name type="scientific">Rotaria socialis</name>
    <dbReference type="NCBI Taxonomy" id="392032"/>
    <lineage>
        <taxon>Eukaryota</taxon>
        <taxon>Metazoa</taxon>
        <taxon>Spiralia</taxon>
        <taxon>Gnathifera</taxon>
        <taxon>Rotifera</taxon>
        <taxon>Eurotatoria</taxon>
        <taxon>Bdelloidea</taxon>
        <taxon>Philodinida</taxon>
        <taxon>Philodinidae</taxon>
        <taxon>Rotaria</taxon>
    </lineage>
</organism>
<accession>A0A822DLG4</accession>
<gene>
    <name evidence="1" type="ORF">QYT958_LOCUS43624</name>
    <name evidence="2" type="ORF">QYT958_LOCUS43627</name>
</gene>
<protein>
    <submittedName>
        <fullName evidence="1">Uncharacterized protein</fullName>
    </submittedName>
</protein>
<sequence>QIQPNRRPLNEFGGVDETPLVNLEKIHLLETPSKQNKQPYDIEEKSQAPSVLAPIRSINAPESTHVVLTAKIDGSPIPTV</sequence>